<evidence type="ECO:0000313" key="8">
    <source>
        <dbReference type="EMBL" id="MBK1630406.1"/>
    </source>
</evidence>
<feature type="domain" description="Pyridoxine 5'-phosphate oxidase dimerisation C-terminal" evidence="7">
    <location>
        <begin position="171"/>
        <end position="211"/>
    </location>
</feature>
<feature type="binding site" evidence="5">
    <location>
        <position position="126"/>
    </location>
    <ligand>
        <name>substrate</name>
    </ligand>
</feature>
<dbReference type="Pfam" id="PF01243">
    <property type="entry name" value="PNPOx_N"/>
    <property type="match status" value="1"/>
</dbReference>
<feature type="binding site" evidence="5">
    <location>
        <position position="104"/>
    </location>
    <ligand>
        <name>FMN</name>
        <dbReference type="ChEBI" id="CHEBI:58210"/>
    </ligand>
</feature>
<dbReference type="InterPro" id="IPR019740">
    <property type="entry name" value="Pyridox_Oxase_CS"/>
</dbReference>
<evidence type="ECO:0000256" key="1">
    <source>
        <dbReference type="ARBA" id="ARBA00007301"/>
    </source>
</evidence>
<feature type="binding site" evidence="5">
    <location>
        <position position="81"/>
    </location>
    <ligand>
        <name>FMN</name>
        <dbReference type="ChEBI" id="CHEBI:58210"/>
    </ligand>
</feature>
<feature type="binding site" evidence="5">
    <location>
        <position position="65"/>
    </location>
    <ligand>
        <name>substrate</name>
    </ligand>
</feature>
<evidence type="ECO:0000259" key="6">
    <source>
        <dbReference type="Pfam" id="PF01243"/>
    </source>
</evidence>
<evidence type="ECO:0000256" key="4">
    <source>
        <dbReference type="ARBA" id="ARBA00023002"/>
    </source>
</evidence>
<feature type="binding site" evidence="5">
    <location>
        <position position="194"/>
    </location>
    <ligand>
        <name>FMN</name>
        <dbReference type="ChEBI" id="CHEBI:58210"/>
    </ligand>
</feature>
<dbReference type="InterPro" id="IPR019576">
    <property type="entry name" value="Pyridoxamine_oxidase_dimer_C"/>
</dbReference>
<dbReference type="EC" id="1.4.3.5" evidence="5"/>
<feature type="binding site" evidence="5">
    <location>
        <begin position="75"/>
        <end position="76"/>
    </location>
    <ligand>
        <name>FMN</name>
        <dbReference type="ChEBI" id="CHEBI:58210"/>
    </ligand>
</feature>
<keyword evidence="5" id="KW-0664">Pyridoxine biosynthesis</keyword>
<feature type="binding site" evidence="5">
    <location>
        <position position="130"/>
    </location>
    <ligand>
        <name>substrate</name>
    </ligand>
</feature>
<comment type="subunit">
    <text evidence="5">Homodimer.</text>
</comment>
<keyword evidence="9" id="KW-1185">Reference proteome</keyword>
<dbReference type="Proteomes" id="UP000748752">
    <property type="component" value="Unassembled WGS sequence"/>
</dbReference>
<sequence length="211" mass="24303">MDPAALREQFMAEGLDRDALAADPVDQFQRWYQQAIDARLPEPNALSLATVDPDGQPSLRTVLLKLYDADGFVFFTNYESRKARQMDHNDRVALLFPWVALARQVKILGRAARIPTAESLKYFATRPRGSRIGAWSSPQSQVISSRSLLEEKVAEIKRRFGDGEVPLPHFWGGYRVVPSSIEFWQGRESRLHDRFRYTREQDAWRIERLAP</sequence>
<reference evidence="8 9" key="1">
    <citation type="journal article" date="2020" name="Microorganisms">
        <title>Osmotic Adaptation and Compatible Solute Biosynthesis of Phototrophic Bacteria as Revealed from Genome Analyses.</title>
        <authorList>
            <person name="Imhoff J.F."/>
            <person name="Rahn T."/>
            <person name="Kunzel S."/>
            <person name="Keller A."/>
            <person name="Neulinger S.C."/>
        </authorList>
    </citation>
    <scope>NUCLEOTIDE SEQUENCE [LARGE SCALE GENOMIC DNA]</scope>
    <source>
        <strain evidence="8 9">DSM 6210</strain>
    </source>
</reference>
<protein>
    <recommendedName>
        <fullName evidence="5">Pyridoxine/pyridoxamine 5'-phosphate oxidase</fullName>
        <ecNumber evidence="5">1.4.3.5</ecNumber>
    </recommendedName>
    <alternativeName>
        <fullName evidence="5">PNP/PMP oxidase</fullName>
        <shortName evidence="5">PNPOx</shortName>
    </alternativeName>
    <alternativeName>
        <fullName evidence="5">Pyridoxal 5'-phosphate synthase</fullName>
    </alternativeName>
</protein>
<keyword evidence="3 5" id="KW-0288">FMN</keyword>
<feature type="binding site" evidence="5">
    <location>
        <position position="82"/>
    </location>
    <ligand>
        <name>FMN</name>
        <dbReference type="ChEBI" id="CHEBI:58210"/>
    </ligand>
</feature>
<dbReference type="PIRSF" id="PIRSF000190">
    <property type="entry name" value="Pyd_amn-ph_oxd"/>
    <property type="match status" value="1"/>
</dbReference>
<organism evidence="8 9">
    <name type="scientific">Thiohalocapsa halophila</name>
    <dbReference type="NCBI Taxonomy" id="69359"/>
    <lineage>
        <taxon>Bacteria</taxon>
        <taxon>Pseudomonadati</taxon>
        <taxon>Pseudomonadota</taxon>
        <taxon>Gammaproteobacteria</taxon>
        <taxon>Chromatiales</taxon>
        <taxon>Chromatiaceae</taxon>
        <taxon>Thiohalocapsa</taxon>
    </lineage>
</organism>
<dbReference type="NCBIfam" id="TIGR00558">
    <property type="entry name" value="pdxH"/>
    <property type="match status" value="1"/>
</dbReference>
<gene>
    <name evidence="5 8" type="primary">pdxH</name>
    <name evidence="8" type="ORF">CKO31_06520</name>
</gene>
<feature type="binding site" evidence="5">
    <location>
        <begin position="60"/>
        <end position="65"/>
    </location>
    <ligand>
        <name>FMN</name>
        <dbReference type="ChEBI" id="CHEBI:58210"/>
    </ligand>
</feature>
<comment type="similarity">
    <text evidence="1 5">Belongs to the pyridoxamine 5'-phosphate oxidase family.</text>
</comment>
<comment type="catalytic activity">
    <reaction evidence="5">
        <text>pyridoxamine 5'-phosphate + O2 + H2O = pyridoxal 5'-phosphate + H2O2 + NH4(+)</text>
        <dbReference type="Rhea" id="RHEA:15817"/>
        <dbReference type="ChEBI" id="CHEBI:15377"/>
        <dbReference type="ChEBI" id="CHEBI:15379"/>
        <dbReference type="ChEBI" id="CHEBI:16240"/>
        <dbReference type="ChEBI" id="CHEBI:28938"/>
        <dbReference type="ChEBI" id="CHEBI:58451"/>
        <dbReference type="ChEBI" id="CHEBI:597326"/>
        <dbReference type="EC" id="1.4.3.5"/>
    </reaction>
</comment>
<dbReference type="Gene3D" id="2.30.110.10">
    <property type="entry name" value="Electron Transport, Fmn-binding Protein, Chain A"/>
    <property type="match status" value="1"/>
</dbReference>
<dbReference type="InterPro" id="IPR000659">
    <property type="entry name" value="Pyridox_Oxase"/>
</dbReference>
<accession>A0ABS1CES4</accession>
<keyword evidence="4 5" id="KW-0560">Oxidoreductase</keyword>
<dbReference type="PANTHER" id="PTHR10851">
    <property type="entry name" value="PYRIDOXINE-5-PHOSPHATE OXIDASE"/>
    <property type="match status" value="1"/>
</dbReference>
<comment type="cofactor">
    <cofactor evidence="5">
        <name>FMN</name>
        <dbReference type="ChEBI" id="CHEBI:58210"/>
    </cofactor>
    <text evidence="5">Binds 1 FMN per subunit.</text>
</comment>
<evidence type="ECO:0000313" key="9">
    <source>
        <dbReference type="Proteomes" id="UP000748752"/>
    </source>
</evidence>
<comment type="function">
    <text evidence="5">Catalyzes the oxidation of either pyridoxine 5'-phosphate (PNP) or pyridoxamine 5'-phosphate (PMP) into pyridoxal 5'-phosphate (PLP).</text>
</comment>
<evidence type="ECO:0000259" key="7">
    <source>
        <dbReference type="Pfam" id="PF10590"/>
    </source>
</evidence>
<dbReference type="PROSITE" id="PS01064">
    <property type="entry name" value="PYRIDOX_OXIDASE"/>
    <property type="match status" value="1"/>
</dbReference>
<comment type="pathway">
    <text evidence="5">Cofactor metabolism; pyridoxal 5'-phosphate salvage; pyridoxal 5'-phosphate from pyridoxine 5'-phosphate: step 1/1.</text>
</comment>
<evidence type="ECO:0000256" key="5">
    <source>
        <dbReference type="HAMAP-Rule" id="MF_01629"/>
    </source>
</evidence>
<comment type="caution">
    <text evidence="8">The sequence shown here is derived from an EMBL/GenBank/DDBJ whole genome shotgun (WGS) entry which is preliminary data.</text>
</comment>
<comment type="pathway">
    <text evidence="5">Cofactor metabolism; pyridoxal 5'-phosphate salvage; pyridoxal 5'-phosphate from pyridoxamine 5'-phosphate: step 1/1.</text>
</comment>
<proteinExistence type="inferred from homology"/>
<evidence type="ECO:0000256" key="2">
    <source>
        <dbReference type="ARBA" id="ARBA00022630"/>
    </source>
</evidence>
<keyword evidence="2 5" id="KW-0285">Flavoprotein</keyword>
<feature type="binding site" evidence="5">
    <location>
        <begin position="139"/>
        <end position="140"/>
    </location>
    <ligand>
        <name>FMN</name>
        <dbReference type="ChEBI" id="CHEBI:58210"/>
    </ligand>
</feature>
<dbReference type="SUPFAM" id="SSF50475">
    <property type="entry name" value="FMN-binding split barrel"/>
    <property type="match status" value="1"/>
</dbReference>
<feature type="domain" description="Pyridoxamine 5'-phosphate oxidase N-terminal" evidence="6">
    <location>
        <begin position="34"/>
        <end position="157"/>
    </location>
</feature>
<dbReference type="InterPro" id="IPR011576">
    <property type="entry name" value="Pyridox_Oxase_N"/>
</dbReference>
<feature type="binding site" evidence="5">
    <location>
        <position position="184"/>
    </location>
    <ligand>
        <name>FMN</name>
        <dbReference type="ChEBI" id="CHEBI:58210"/>
    </ligand>
</feature>
<dbReference type="HAMAP" id="MF_01629">
    <property type="entry name" value="PdxH"/>
    <property type="match status" value="1"/>
</dbReference>
<feature type="binding site" evidence="5">
    <location>
        <begin position="190"/>
        <end position="192"/>
    </location>
    <ligand>
        <name>substrate</name>
    </ligand>
</feature>
<dbReference type="NCBIfam" id="NF004231">
    <property type="entry name" value="PRK05679.1"/>
    <property type="match status" value="1"/>
</dbReference>
<feature type="binding site" evidence="5">
    <location>
        <position position="122"/>
    </location>
    <ligand>
        <name>substrate</name>
    </ligand>
</feature>
<evidence type="ECO:0000256" key="3">
    <source>
        <dbReference type="ARBA" id="ARBA00022643"/>
    </source>
</evidence>
<dbReference type="EMBL" id="NRRV01000011">
    <property type="protein sequence ID" value="MBK1630406.1"/>
    <property type="molecule type" value="Genomic_DNA"/>
</dbReference>
<dbReference type="InterPro" id="IPR012349">
    <property type="entry name" value="Split_barrel_FMN-bd"/>
</dbReference>
<dbReference type="PANTHER" id="PTHR10851:SF0">
    <property type="entry name" value="PYRIDOXINE-5'-PHOSPHATE OXIDASE"/>
    <property type="match status" value="1"/>
</dbReference>
<name>A0ABS1CES4_9GAMM</name>
<comment type="catalytic activity">
    <reaction evidence="5">
        <text>pyridoxine 5'-phosphate + O2 = pyridoxal 5'-phosphate + H2O2</text>
        <dbReference type="Rhea" id="RHEA:15149"/>
        <dbReference type="ChEBI" id="CHEBI:15379"/>
        <dbReference type="ChEBI" id="CHEBI:16240"/>
        <dbReference type="ChEBI" id="CHEBI:58589"/>
        <dbReference type="ChEBI" id="CHEBI:597326"/>
        <dbReference type="EC" id="1.4.3.5"/>
    </reaction>
</comment>
<dbReference type="Pfam" id="PF10590">
    <property type="entry name" value="PNP_phzG_C"/>
    <property type="match status" value="1"/>
</dbReference>